<dbReference type="EMBL" id="CP029187">
    <property type="protein sequence ID" value="AWI26098.1"/>
    <property type="molecule type" value="Genomic_DNA"/>
</dbReference>
<organism evidence="3 4">
    <name type="scientific">Flavobacterium pallidum</name>
    <dbReference type="NCBI Taxonomy" id="2172098"/>
    <lineage>
        <taxon>Bacteria</taxon>
        <taxon>Pseudomonadati</taxon>
        <taxon>Bacteroidota</taxon>
        <taxon>Flavobacteriia</taxon>
        <taxon>Flavobacteriales</taxon>
        <taxon>Flavobacteriaceae</taxon>
        <taxon>Flavobacterium</taxon>
    </lineage>
</organism>
<evidence type="ECO:0000313" key="4">
    <source>
        <dbReference type="Proteomes" id="UP000244937"/>
    </source>
</evidence>
<dbReference type="AlphaFoldDB" id="A0A2S1SI58"/>
<keyword evidence="4" id="KW-1185">Reference proteome</keyword>
<feature type="domain" description="Inner membrane protein YgaP-like transmembrane" evidence="2">
    <location>
        <begin position="1"/>
        <end position="66"/>
    </location>
</feature>
<evidence type="ECO:0000259" key="2">
    <source>
        <dbReference type="Pfam" id="PF11127"/>
    </source>
</evidence>
<accession>A0A2S1SI58</accession>
<protein>
    <submittedName>
        <fullName evidence="3">DUF2892 domain-containing protein</fullName>
    </submittedName>
</protein>
<dbReference type="KEGG" id="fpal:HYN49_09425"/>
<dbReference type="InterPro" id="IPR021309">
    <property type="entry name" value="YgaP-like_TM"/>
</dbReference>
<feature type="transmembrane region" description="Helical" evidence="1">
    <location>
        <begin position="40"/>
        <end position="62"/>
    </location>
</feature>
<keyword evidence="1" id="KW-0472">Membrane</keyword>
<dbReference type="Proteomes" id="UP000244937">
    <property type="component" value="Chromosome"/>
</dbReference>
<keyword evidence="1" id="KW-0812">Transmembrane</keyword>
<dbReference type="OrthoDB" id="9804804at2"/>
<dbReference type="RefSeq" id="WP_108903876.1">
    <property type="nucleotide sequence ID" value="NZ_CP029187.1"/>
</dbReference>
<proteinExistence type="predicted"/>
<gene>
    <name evidence="3" type="ORF">HYN49_09425</name>
</gene>
<dbReference type="Pfam" id="PF11127">
    <property type="entry name" value="YgaP-like_TM"/>
    <property type="match status" value="1"/>
</dbReference>
<sequence>MKKNVGKSDMIVRFILGAILLVLSFTDISPDELLDNLLVVAGVYLFLTGLIRYCLIYFFLGLSSYSKGKTKMY</sequence>
<evidence type="ECO:0000313" key="3">
    <source>
        <dbReference type="EMBL" id="AWI26098.1"/>
    </source>
</evidence>
<evidence type="ECO:0000256" key="1">
    <source>
        <dbReference type="SAM" id="Phobius"/>
    </source>
</evidence>
<name>A0A2S1SI58_9FLAO</name>
<keyword evidence="1" id="KW-1133">Transmembrane helix</keyword>
<reference evidence="3 4" key="1">
    <citation type="submission" date="2018-05" db="EMBL/GenBank/DDBJ databases">
        <title>Genome sequencing of Flavobacterium sp. HYN0049.</title>
        <authorList>
            <person name="Yi H."/>
            <person name="Baek C."/>
        </authorList>
    </citation>
    <scope>NUCLEOTIDE SEQUENCE [LARGE SCALE GENOMIC DNA]</scope>
    <source>
        <strain evidence="3 4">HYN0049</strain>
    </source>
</reference>